<keyword evidence="1 4" id="KW-0436">Ligase</keyword>
<reference evidence="5 6" key="1">
    <citation type="submission" date="2022-03" db="EMBL/GenBank/DDBJ databases">
        <authorList>
            <person name="He Y."/>
        </authorList>
    </citation>
    <scope>NUCLEOTIDE SEQUENCE [LARGE SCALE GENOMIC DNA]</scope>
    <source>
        <strain evidence="5 6">TK19116</strain>
    </source>
</reference>
<organism evidence="5 6">
    <name type="scientific">Paracoccus albicereus</name>
    <dbReference type="NCBI Taxonomy" id="2922394"/>
    <lineage>
        <taxon>Bacteria</taxon>
        <taxon>Pseudomonadati</taxon>
        <taxon>Pseudomonadota</taxon>
        <taxon>Alphaproteobacteria</taxon>
        <taxon>Rhodobacterales</taxon>
        <taxon>Paracoccaceae</taxon>
        <taxon>Paracoccus</taxon>
    </lineage>
</organism>
<dbReference type="EC" id="6.3.2.2" evidence="4"/>
<sequence length="375" mass="42141">MAEPDFTIGIEEEYLLVDRETGALKPVPDAMMSGAERELGDNVSPEFLRCQIEVGTPVCRTIGEARKELRKLRRTIADKSAQHGLAPIAASCHPFADWRDQFHTDKDRYNALSQDMAGVARRMLICGMHVHVGIADEAMRIDLMGQFAYFLPHLLAVSASSPFWNGEDTGLASYRLSVFDNMPRSGLPPPLESWSDFERSVTLLSDLGLIEDSTKIWWDIRPSGKFPTLEARICDACPRMERALTLAALAQATMRMLWRLSRKNTRWRAYDNFLVGENRWRAQRYGTSEGLIDFGARRIVPFAELAEEWIQMLAEDAEALQSQAEIEALRGFVADGTNAEGQRATLSKAMSAGARHDEALRAVVMELITDFERDL</sequence>
<dbReference type="Pfam" id="PF04107">
    <property type="entry name" value="GCS2"/>
    <property type="match status" value="1"/>
</dbReference>
<dbReference type="HAMAP" id="MF_01609">
    <property type="entry name" value="Glu_cys_ligase_2"/>
    <property type="match status" value="1"/>
</dbReference>
<protein>
    <recommendedName>
        <fullName evidence="4">Putative glutamate--cysteine ligase 2</fullName>
        <ecNumber evidence="4">6.3.2.2</ecNumber>
    </recommendedName>
    <alternativeName>
        <fullName evidence="4">Gamma-glutamylcysteine synthetase 2</fullName>
        <shortName evidence="4">GCS 2</shortName>
        <shortName evidence="4">Gamma-GCS 2</shortName>
    </alternativeName>
</protein>
<dbReference type="Proteomes" id="UP001203945">
    <property type="component" value="Unassembled WGS sequence"/>
</dbReference>
<keyword evidence="2 4" id="KW-0547">Nucleotide-binding</keyword>
<dbReference type="NCBIfam" id="NF010039">
    <property type="entry name" value="PRK13515.1"/>
    <property type="match status" value="1"/>
</dbReference>
<comment type="catalytic activity">
    <reaction evidence="4">
        <text>L-cysteine + L-glutamate + ATP = gamma-L-glutamyl-L-cysteine + ADP + phosphate + H(+)</text>
        <dbReference type="Rhea" id="RHEA:13285"/>
        <dbReference type="ChEBI" id="CHEBI:15378"/>
        <dbReference type="ChEBI" id="CHEBI:29985"/>
        <dbReference type="ChEBI" id="CHEBI:30616"/>
        <dbReference type="ChEBI" id="CHEBI:35235"/>
        <dbReference type="ChEBI" id="CHEBI:43474"/>
        <dbReference type="ChEBI" id="CHEBI:58173"/>
        <dbReference type="ChEBI" id="CHEBI:456216"/>
        <dbReference type="EC" id="6.3.2.2"/>
    </reaction>
</comment>
<dbReference type="InterPro" id="IPR050141">
    <property type="entry name" value="GCL_type2/YbdK_subfam"/>
</dbReference>
<keyword evidence="3 4" id="KW-0067">ATP-binding</keyword>
<dbReference type="InterPro" id="IPR006336">
    <property type="entry name" value="GCS2"/>
</dbReference>
<comment type="caution">
    <text evidence="5">The sequence shown here is derived from an EMBL/GenBank/DDBJ whole genome shotgun (WGS) entry which is preliminary data.</text>
</comment>
<dbReference type="Gene3D" id="3.30.590.20">
    <property type="match status" value="1"/>
</dbReference>
<accession>A0ABT1MXV4</accession>
<dbReference type="NCBIfam" id="TIGR02050">
    <property type="entry name" value="gshA_cyan_rel"/>
    <property type="match status" value="1"/>
</dbReference>
<dbReference type="SUPFAM" id="SSF55931">
    <property type="entry name" value="Glutamine synthetase/guanido kinase"/>
    <property type="match status" value="1"/>
</dbReference>
<dbReference type="PANTHER" id="PTHR36510">
    <property type="entry name" value="GLUTAMATE--CYSTEINE LIGASE 2-RELATED"/>
    <property type="match status" value="1"/>
</dbReference>
<keyword evidence="6" id="KW-1185">Reference proteome</keyword>
<dbReference type="PANTHER" id="PTHR36510:SF1">
    <property type="entry name" value="GLUTAMATE--CYSTEINE LIGASE 2-RELATED"/>
    <property type="match status" value="1"/>
</dbReference>
<proteinExistence type="inferred from homology"/>
<evidence type="ECO:0000313" key="5">
    <source>
        <dbReference type="EMBL" id="MCQ0971701.1"/>
    </source>
</evidence>
<comment type="function">
    <text evidence="4">ATP-dependent carboxylate-amine ligase which exhibits weak glutamate--cysteine ligase activity.</text>
</comment>
<dbReference type="EMBL" id="JAKZEU010000005">
    <property type="protein sequence ID" value="MCQ0971701.1"/>
    <property type="molecule type" value="Genomic_DNA"/>
</dbReference>
<dbReference type="GO" id="GO:0016874">
    <property type="term" value="F:ligase activity"/>
    <property type="evidence" value="ECO:0007669"/>
    <property type="project" value="UniProtKB-KW"/>
</dbReference>
<evidence type="ECO:0000256" key="4">
    <source>
        <dbReference type="HAMAP-Rule" id="MF_01609"/>
    </source>
</evidence>
<dbReference type="RefSeq" id="WP_255330703.1">
    <property type="nucleotide sequence ID" value="NZ_JAKZEU010000005.1"/>
</dbReference>
<dbReference type="InterPro" id="IPR011793">
    <property type="entry name" value="YbdK"/>
</dbReference>
<evidence type="ECO:0000256" key="3">
    <source>
        <dbReference type="ARBA" id="ARBA00022840"/>
    </source>
</evidence>
<dbReference type="InterPro" id="IPR014746">
    <property type="entry name" value="Gln_synth/guanido_kin_cat_dom"/>
</dbReference>
<name>A0ABT1MXV4_9RHOB</name>
<evidence type="ECO:0000313" key="6">
    <source>
        <dbReference type="Proteomes" id="UP001203945"/>
    </source>
</evidence>
<evidence type="ECO:0000256" key="2">
    <source>
        <dbReference type="ARBA" id="ARBA00022741"/>
    </source>
</evidence>
<evidence type="ECO:0000256" key="1">
    <source>
        <dbReference type="ARBA" id="ARBA00022598"/>
    </source>
</evidence>
<gene>
    <name evidence="5" type="ORF">MLD63_14855</name>
</gene>
<comment type="similarity">
    <text evidence="4">Belongs to the glutamate--cysteine ligase type 2 family. YbdK subfamily.</text>
</comment>